<dbReference type="InterPro" id="IPR018936">
    <property type="entry name" value="PI3/4_kinase_CS"/>
</dbReference>
<dbReference type="InterPro" id="IPR036940">
    <property type="entry name" value="PI3/4_kinase_cat_sf"/>
</dbReference>
<dbReference type="PANTHER" id="PTHR11139:SF68">
    <property type="entry name" value="DNA-DEPENDENT PROTEIN KINASE CATALYTIC SUBUNIT"/>
    <property type="match status" value="1"/>
</dbReference>
<dbReference type="Gene3D" id="3.30.1010.10">
    <property type="entry name" value="Phosphatidylinositol 3-kinase Catalytic Subunit, Chain A, domain 4"/>
    <property type="match status" value="1"/>
</dbReference>
<dbReference type="InterPro" id="IPR050517">
    <property type="entry name" value="DDR_Repair_Kinase"/>
</dbReference>
<evidence type="ECO:0000256" key="1">
    <source>
        <dbReference type="ARBA" id="ARBA00022679"/>
    </source>
</evidence>
<evidence type="ECO:0000313" key="5">
    <source>
        <dbReference type="Proteomes" id="UP000475862"/>
    </source>
</evidence>
<dbReference type="SUPFAM" id="SSF56112">
    <property type="entry name" value="Protein kinase-like (PK-like)"/>
    <property type="match status" value="1"/>
</dbReference>
<protein>
    <recommendedName>
        <fullName evidence="3">PI3K/PI4K catalytic domain-containing protein</fullName>
    </recommendedName>
</protein>
<dbReference type="InterPro" id="IPR000403">
    <property type="entry name" value="PI3/4_kinase_cat_dom"/>
</dbReference>
<dbReference type="GO" id="GO:0000723">
    <property type="term" value="P:telomere maintenance"/>
    <property type="evidence" value="ECO:0007669"/>
    <property type="project" value="TreeGrafter"/>
</dbReference>
<dbReference type="Proteomes" id="UP000475862">
    <property type="component" value="Unassembled WGS sequence"/>
</dbReference>
<keyword evidence="1" id="KW-0808">Transferase</keyword>
<name>A0A6G0TUS4_APHGL</name>
<gene>
    <name evidence="4" type="ORF">AGLY_005389</name>
</gene>
<comment type="caution">
    <text evidence="4">The sequence shown here is derived from an EMBL/GenBank/DDBJ whole genome shotgun (WGS) entry which is preliminary data.</text>
</comment>
<dbReference type="OrthoDB" id="431717at2759"/>
<dbReference type="GO" id="GO:0008630">
    <property type="term" value="P:intrinsic apoptotic signaling pathway in response to DNA damage"/>
    <property type="evidence" value="ECO:0007669"/>
    <property type="project" value="TreeGrafter"/>
</dbReference>
<dbReference type="PROSITE" id="PS50290">
    <property type="entry name" value="PI3_4_KINASE_3"/>
    <property type="match status" value="1"/>
</dbReference>
<organism evidence="4 5">
    <name type="scientific">Aphis glycines</name>
    <name type="common">Soybean aphid</name>
    <dbReference type="NCBI Taxonomy" id="307491"/>
    <lineage>
        <taxon>Eukaryota</taxon>
        <taxon>Metazoa</taxon>
        <taxon>Ecdysozoa</taxon>
        <taxon>Arthropoda</taxon>
        <taxon>Hexapoda</taxon>
        <taxon>Insecta</taxon>
        <taxon>Pterygota</taxon>
        <taxon>Neoptera</taxon>
        <taxon>Paraneoptera</taxon>
        <taxon>Hemiptera</taxon>
        <taxon>Sternorrhyncha</taxon>
        <taxon>Aphidomorpha</taxon>
        <taxon>Aphidoidea</taxon>
        <taxon>Aphididae</taxon>
        <taxon>Aphidini</taxon>
        <taxon>Aphis</taxon>
        <taxon>Aphis</taxon>
    </lineage>
</organism>
<keyword evidence="5" id="KW-1185">Reference proteome</keyword>
<dbReference type="GO" id="GO:0005634">
    <property type="term" value="C:nucleus"/>
    <property type="evidence" value="ECO:0007669"/>
    <property type="project" value="TreeGrafter"/>
</dbReference>
<keyword evidence="2" id="KW-0418">Kinase</keyword>
<evidence type="ECO:0000256" key="2">
    <source>
        <dbReference type="ARBA" id="ARBA00022777"/>
    </source>
</evidence>
<evidence type="ECO:0000313" key="4">
    <source>
        <dbReference type="EMBL" id="KAE9538807.1"/>
    </source>
</evidence>
<evidence type="ECO:0000259" key="3">
    <source>
        <dbReference type="PROSITE" id="PS50290"/>
    </source>
</evidence>
<proteinExistence type="predicted"/>
<feature type="domain" description="PI3K/PI4K catalytic" evidence="3">
    <location>
        <begin position="127"/>
        <end position="437"/>
    </location>
</feature>
<reference evidence="4 5" key="1">
    <citation type="submission" date="2019-08" db="EMBL/GenBank/DDBJ databases">
        <title>The genome of the soybean aphid Biotype 1, its phylome, world population structure and adaptation to the North American continent.</title>
        <authorList>
            <person name="Giordano R."/>
            <person name="Donthu R.K."/>
            <person name="Hernandez A.G."/>
            <person name="Wright C.L."/>
            <person name="Zimin A.V."/>
        </authorList>
    </citation>
    <scope>NUCLEOTIDE SEQUENCE [LARGE SCALE GENOMIC DNA]</scope>
    <source>
        <tissue evidence="4">Whole aphids</tissue>
    </source>
</reference>
<dbReference type="Gene3D" id="1.10.1070.11">
    <property type="entry name" value="Phosphatidylinositol 3-/4-kinase, catalytic domain"/>
    <property type="match status" value="1"/>
</dbReference>
<sequence length="437" mass="50654">MFMERKIYNNKECETFLKTKLVPLISDIYLDIFVKAISNNCFITNENQEFKGKEFKTLDFFKDNLKLVFDKFQSSDFNLNDVCMTLITIKKQVDAHKNEYYNTIEIPGQYCGTRKPNIDNHITITSFKPNVRIIFSMRNPIKITMNGNDGKKYSFLIKFGEDLRQDQRIQQLHKIINDTFSNNSYCCDRQLSLLIYIVFPISTKLSIIEWINNTVTLKDLICESFPSGKDSGIKQLHSKVVEHYRWLSEKSDSSNKCFVYAQATINYNSMVTVAKFKQLVQSIPADILRYYIGNASTSIIYSQQNNIPLLNSCNELSNLKFINFKTKSLLNLCHCAETFICLRSKFITSFSVLSICHWLLGIGDRHLDNTVVSTKTGFCIGFIRETMVHTLKTLIDNREMILSVMQVFINDPSADWIKMAKTETLRINENFDSKEVQ</sequence>
<accession>A0A6G0TUS4</accession>
<dbReference type="GO" id="GO:0006302">
    <property type="term" value="P:double-strand break repair"/>
    <property type="evidence" value="ECO:0007669"/>
    <property type="project" value="TreeGrafter"/>
</dbReference>
<dbReference type="Pfam" id="PF00454">
    <property type="entry name" value="PI3_PI4_kinase"/>
    <property type="match status" value="1"/>
</dbReference>
<dbReference type="EMBL" id="VYZN01000015">
    <property type="protein sequence ID" value="KAE9538807.1"/>
    <property type="molecule type" value="Genomic_DNA"/>
</dbReference>
<dbReference type="SMART" id="SM00146">
    <property type="entry name" value="PI3Kc"/>
    <property type="match status" value="1"/>
</dbReference>
<dbReference type="PANTHER" id="PTHR11139">
    <property type="entry name" value="ATAXIA TELANGIECTASIA MUTATED ATM -RELATED"/>
    <property type="match status" value="1"/>
</dbReference>
<dbReference type="GO" id="GO:0004674">
    <property type="term" value="F:protein serine/threonine kinase activity"/>
    <property type="evidence" value="ECO:0007669"/>
    <property type="project" value="TreeGrafter"/>
</dbReference>
<dbReference type="AlphaFoldDB" id="A0A6G0TUS4"/>
<dbReference type="PROSITE" id="PS00915">
    <property type="entry name" value="PI3_4_KINASE_1"/>
    <property type="match status" value="1"/>
</dbReference>
<dbReference type="InterPro" id="IPR011009">
    <property type="entry name" value="Kinase-like_dom_sf"/>
</dbReference>